<proteinExistence type="predicted"/>
<dbReference type="Proteomes" id="UP000070442">
    <property type="component" value="Unassembled WGS sequence"/>
</dbReference>
<comment type="caution">
    <text evidence="1">The sequence shown here is derived from an EMBL/GenBank/DDBJ whole genome shotgun (WGS) entry which is preliminary data.</text>
</comment>
<dbReference type="AlphaFoldDB" id="A0A134AJ53"/>
<organism evidence="1 2">
    <name type="scientific">Aedoeadaptatus coxii</name>
    <dbReference type="NCBI Taxonomy" id="755172"/>
    <lineage>
        <taxon>Bacteria</taxon>
        <taxon>Bacillati</taxon>
        <taxon>Bacillota</taxon>
        <taxon>Tissierellia</taxon>
        <taxon>Tissierellales</taxon>
        <taxon>Peptoniphilaceae</taxon>
        <taxon>Aedoeadaptatus</taxon>
    </lineage>
</organism>
<sequence length="67" mass="8052">MLLKEKNLRTNFKKIHSRTKLLFNSVLHNPRTMSRGRGKERGRIATPYSFPRKIFKMNALLYQEKIF</sequence>
<dbReference type="EMBL" id="LSDG01000014">
    <property type="protein sequence ID" value="KXB67747.1"/>
    <property type="molecule type" value="Genomic_DNA"/>
</dbReference>
<reference evidence="2" key="1">
    <citation type="submission" date="2016-01" db="EMBL/GenBank/DDBJ databases">
        <authorList>
            <person name="Mitreva M."/>
            <person name="Pepin K.H."/>
            <person name="Mihindukulasuriya K.A."/>
            <person name="Fulton R."/>
            <person name="Fronick C."/>
            <person name="O'Laughlin M."/>
            <person name="Miner T."/>
            <person name="Herter B."/>
            <person name="Rosa B.A."/>
            <person name="Cordes M."/>
            <person name="Tomlinson C."/>
            <person name="Wollam A."/>
            <person name="Palsikar V.B."/>
            <person name="Mardis E.R."/>
            <person name="Wilson R.K."/>
        </authorList>
    </citation>
    <scope>NUCLEOTIDE SEQUENCE [LARGE SCALE GENOMIC DNA]</scope>
    <source>
        <strain evidence="2">DNF00729</strain>
    </source>
</reference>
<name>A0A134AJ53_9FIRM</name>
<keyword evidence="2" id="KW-1185">Reference proteome</keyword>
<protein>
    <submittedName>
        <fullName evidence="1">Uncharacterized protein</fullName>
    </submittedName>
</protein>
<evidence type="ECO:0000313" key="1">
    <source>
        <dbReference type="EMBL" id="KXB67747.1"/>
    </source>
</evidence>
<gene>
    <name evidence="1" type="ORF">HMPREF1863_00448</name>
</gene>
<evidence type="ECO:0000313" key="2">
    <source>
        <dbReference type="Proteomes" id="UP000070442"/>
    </source>
</evidence>
<accession>A0A134AJ53</accession>